<gene>
    <name evidence="4" type="ORF">BKA10_002166</name>
</gene>
<dbReference type="InterPro" id="IPR008984">
    <property type="entry name" value="SMAD_FHA_dom_sf"/>
</dbReference>
<reference evidence="4 5" key="1">
    <citation type="submission" date="2020-08" db="EMBL/GenBank/DDBJ databases">
        <title>Sequencing the genomes of 1000 actinobacteria strains.</title>
        <authorList>
            <person name="Klenk H.-P."/>
        </authorList>
    </citation>
    <scope>NUCLEOTIDE SEQUENCE [LARGE SCALE GENOMIC DNA]</scope>
    <source>
        <strain evidence="4 5">DSM 19600</strain>
    </source>
</reference>
<feature type="region of interest" description="Disordered" evidence="2">
    <location>
        <begin position="307"/>
        <end position="326"/>
    </location>
</feature>
<keyword evidence="5" id="KW-1185">Reference proteome</keyword>
<sequence length="560" mass="54825">MVDVRYRPAVQAESWRAAVSGQTVAVLPPTTTAQTAEAVWRRLASGGIAALIEGLTGAFGTSLTAIPPFALATVEDDGVRVAVRGPIELIVEGTAGTEAVSGAGVATWVERLIPGTYRVTLTVDGAVDDAESLPLVEGVAPIAGLVLVAGPIPPASPVGAGGGAAAGAGMDAGAVVPGADVGIAGGPVDAGGPGADDRDADALNTAGADAADADAGEVDSAGADAGDRDAGGAPDAAGDTGSSDGPDADGGQEAAGGADAGDGSADADADAGADAVGGGGATAAAGAGAVDPGATAVPAVAPFLGSRWSADDEDDESDAGDGGAGLVSAVPAELTVDGPASEAEHAPEASQAAGETWLPAATGTVPADDDIVFGATVARPAGAPPAPIPPAAEAPASISVPPMPPLPPAPDLGDHDGATIAVSEMRRLRDAEREQFESTENVPARRPSQGRIRLSTGRVVELERPVVIGRRPKSTRVAGDELPTLIAVDSPQQDISRSHVEIRAEGEHVLVTDLDTTNGTVLLRAGNDPVRLHPGEPTLVVSGDILDMGDGVTVAFEDLP</sequence>
<comment type="caution">
    <text evidence="4">The sequence shown here is derived from an EMBL/GenBank/DDBJ whole genome shotgun (WGS) entry which is preliminary data.</text>
</comment>
<dbReference type="AlphaFoldDB" id="A0AA40VMZ6"/>
<accession>A0AA40VMZ6</accession>
<dbReference type="InterPro" id="IPR000253">
    <property type="entry name" value="FHA_dom"/>
</dbReference>
<feature type="region of interest" description="Disordered" evidence="2">
    <location>
        <begin position="209"/>
        <end position="288"/>
    </location>
</feature>
<feature type="compositionally biased region" description="Low complexity" evidence="2">
    <location>
        <begin position="231"/>
        <end position="264"/>
    </location>
</feature>
<protein>
    <recommendedName>
        <fullName evidence="3">FHA domain-containing protein</fullName>
    </recommendedName>
</protein>
<feature type="region of interest" description="Disordered" evidence="2">
    <location>
        <begin position="384"/>
        <end position="416"/>
    </location>
</feature>
<dbReference type="RefSeq" id="WP_241740170.1">
    <property type="nucleotide sequence ID" value="NZ_BAABCO010000004.1"/>
</dbReference>
<proteinExistence type="predicted"/>
<evidence type="ECO:0000256" key="2">
    <source>
        <dbReference type="SAM" id="MobiDB-lite"/>
    </source>
</evidence>
<organism evidence="4 5">
    <name type="scientific">Microbacterium invictum</name>
    <dbReference type="NCBI Taxonomy" id="515415"/>
    <lineage>
        <taxon>Bacteria</taxon>
        <taxon>Bacillati</taxon>
        <taxon>Actinomycetota</taxon>
        <taxon>Actinomycetes</taxon>
        <taxon>Micrococcales</taxon>
        <taxon>Microbacteriaceae</taxon>
        <taxon>Microbacterium</taxon>
    </lineage>
</organism>
<dbReference type="PROSITE" id="PS50006">
    <property type="entry name" value="FHA_DOMAIN"/>
    <property type="match status" value="1"/>
</dbReference>
<evidence type="ECO:0000259" key="3">
    <source>
        <dbReference type="PROSITE" id="PS50006"/>
    </source>
</evidence>
<dbReference type="SUPFAM" id="SSF49879">
    <property type="entry name" value="SMAD/FHA domain"/>
    <property type="match status" value="1"/>
</dbReference>
<dbReference type="Proteomes" id="UP000549113">
    <property type="component" value="Unassembled WGS sequence"/>
</dbReference>
<dbReference type="Pfam" id="PF00498">
    <property type="entry name" value="FHA"/>
    <property type="match status" value="1"/>
</dbReference>
<name>A0AA40VMZ6_9MICO</name>
<keyword evidence="1" id="KW-0597">Phosphoprotein</keyword>
<feature type="domain" description="FHA" evidence="3">
    <location>
        <begin position="466"/>
        <end position="522"/>
    </location>
</feature>
<feature type="compositionally biased region" description="Pro residues" evidence="2">
    <location>
        <begin position="401"/>
        <end position="410"/>
    </location>
</feature>
<dbReference type="CDD" id="cd00060">
    <property type="entry name" value="FHA"/>
    <property type="match status" value="1"/>
</dbReference>
<dbReference type="Gene3D" id="2.60.200.20">
    <property type="match status" value="1"/>
</dbReference>
<evidence type="ECO:0000313" key="5">
    <source>
        <dbReference type="Proteomes" id="UP000549113"/>
    </source>
</evidence>
<dbReference type="EMBL" id="JACIFH010000001">
    <property type="protein sequence ID" value="MBB4140372.1"/>
    <property type="molecule type" value="Genomic_DNA"/>
</dbReference>
<evidence type="ECO:0000256" key="1">
    <source>
        <dbReference type="ARBA" id="ARBA00022553"/>
    </source>
</evidence>
<evidence type="ECO:0000313" key="4">
    <source>
        <dbReference type="EMBL" id="MBB4140372.1"/>
    </source>
</evidence>